<keyword evidence="5 6" id="KW-0663">Pyridoxal phosphate</keyword>
<dbReference type="PROSITE" id="PS00600">
    <property type="entry name" value="AA_TRANSFER_CLASS_3"/>
    <property type="match status" value="1"/>
</dbReference>
<dbReference type="GO" id="GO:0045303">
    <property type="term" value="F:diaminobutyrate-2-oxoglutarate transaminase activity"/>
    <property type="evidence" value="ECO:0007669"/>
    <property type="project" value="UniProtKB-EC"/>
</dbReference>
<organism evidence="8 9">
    <name type="scientific">Nitratireductor pacificus pht-3B</name>
    <dbReference type="NCBI Taxonomy" id="391937"/>
    <lineage>
        <taxon>Bacteria</taxon>
        <taxon>Pseudomonadati</taxon>
        <taxon>Pseudomonadota</taxon>
        <taxon>Alphaproteobacteria</taxon>
        <taxon>Hyphomicrobiales</taxon>
        <taxon>Phyllobacteriaceae</taxon>
        <taxon>Nitratireductor</taxon>
    </lineage>
</organism>
<dbReference type="Gene3D" id="3.90.1150.10">
    <property type="entry name" value="Aspartate Aminotransferase, domain 1"/>
    <property type="match status" value="1"/>
</dbReference>
<comment type="catalytic activity">
    <reaction evidence="7">
        <text>L-2,4-diaminobutanoate + 2-oxoglutarate = L-aspartate 4-semialdehyde + L-glutamate</text>
        <dbReference type="Rhea" id="RHEA:11160"/>
        <dbReference type="ChEBI" id="CHEBI:16810"/>
        <dbReference type="ChEBI" id="CHEBI:29985"/>
        <dbReference type="ChEBI" id="CHEBI:58761"/>
        <dbReference type="ChEBI" id="CHEBI:537519"/>
        <dbReference type="EC" id="2.6.1.76"/>
    </reaction>
</comment>
<dbReference type="STRING" id="391937.NA2_11595"/>
<dbReference type="Gene3D" id="3.40.640.10">
    <property type="entry name" value="Type I PLP-dependent aspartate aminotransferase-like (Major domain)"/>
    <property type="match status" value="1"/>
</dbReference>
<dbReference type="EC" id="2.6.1.76" evidence="7"/>
<dbReference type="GO" id="GO:0019491">
    <property type="term" value="P:ectoine biosynthetic process"/>
    <property type="evidence" value="ECO:0007669"/>
    <property type="project" value="UniProtKB-UniPathway"/>
</dbReference>
<dbReference type="CDD" id="cd00610">
    <property type="entry name" value="OAT_like"/>
    <property type="match status" value="1"/>
</dbReference>
<keyword evidence="3 7" id="KW-0032">Aminotransferase</keyword>
<dbReference type="PANTHER" id="PTHR43552">
    <property type="entry name" value="DIAMINOBUTYRATE--2-OXOGLUTARATE AMINOTRANSFERASE"/>
    <property type="match status" value="1"/>
</dbReference>
<evidence type="ECO:0000313" key="9">
    <source>
        <dbReference type="Proteomes" id="UP000006786"/>
    </source>
</evidence>
<comment type="caution">
    <text evidence="8">The sequence shown here is derived from an EMBL/GenBank/DDBJ whole genome shotgun (WGS) entry which is preliminary data.</text>
</comment>
<gene>
    <name evidence="8" type="ORF">NA2_11595</name>
</gene>
<dbReference type="AlphaFoldDB" id="K2MDG1"/>
<dbReference type="InterPro" id="IPR015422">
    <property type="entry name" value="PyrdxlP-dep_Trfase_small"/>
</dbReference>
<evidence type="ECO:0000256" key="1">
    <source>
        <dbReference type="ARBA" id="ARBA00001933"/>
    </source>
</evidence>
<dbReference type="Proteomes" id="UP000006786">
    <property type="component" value="Unassembled WGS sequence"/>
</dbReference>
<evidence type="ECO:0000313" key="8">
    <source>
        <dbReference type="EMBL" id="EKF18825.1"/>
    </source>
</evidence>
<comment type="function">
    <text evidence="7">Catalyzes reversively the conversion of L-aspartate beta-semialdehyde (ASA) to L-2,4-diaminobutyrate (DABA) by transamination with L-glutamate.</text>
</comment>
<evidence type="ECO:0000256" key="4">
    <source>
        <dbReference type="ARBA" id="ARBA00022679"/>
    </source>
</evidence>
<dbReference type="Pfam" id="PF00202">
    <property type="entry name" value="Aminotran_3"/>
    <property type="match status" value="1"/>
</dbReference>
<comment type="pathway">
    <text evidence="7">Amine and polyamine biosynthesis; ectoine biosynthesis; L-ectoine from L-aspartate 4-semialdehyde: step 1/3.</text>
</comment>
<keyword evidence="9" id="KW-1185">Reference proteome</keyword>
<comment type="cofactor">
    <cofactor evidence="1 7">
        <name>pyridoxal 5'-phosphate</name>
        <dbReference type="ChEBI" id="CHEBI:597326"/>
    </cofactor>
</comment>
<dbReference type="InterPro" id="IPR012773">
    <property type="entry name" value="Ectoine_EctB"/>
</dbReference>
<evidence type="ECO:0000256" key="2">
    <source>
        <dbReference type="ARBA" id="ARBA00008954"/>
    </source>
</evidence>
<dbReference type="InterPro" id="IPR049704">
    <property type="entry name" value="Aminotrans_3_PPA_site"/>
</dbReference>
<dbReference type="InterPro" id="IPR015421">
    <property type="entry name" value="PyrdxlP-dep_Trfase_major"/>
</dbReference>
<dbReference type="PANTHER" id="PTHR43552:SF2">
    <property type="entry name" value="DIAMINOBUTYRATE--2-OXOGLUTARATE TRANSAMINASE"/>
    <property type="match status" value="1"/>
</dbReference>
<dbReference type="UniPathway" id="UPA00067">
    <property type="reaction ID" value="UER00121"/>
</dbReference>
<protein>
    <recommendedName>
        <fullName evidence="7">Diaminobutyrate--2-oxoglutarate transaminase</fullName>
        <ecNumber evidence="7">2.6.1.76</ecNumber>
    </recommendedName>
    <alternativeName>
        <fullName evidence="7">DABA aminotransferase</fullName>
    </alternativeName>
</protein>
<dbReference type="PATRIC" id="fig|391937.3.peg.2388"/>
<evidence type="ECO:0000256" key="6">
    <source>
        <dbReference type="RuleBase" id="RU003560"/>
    </source>
</evidence>
<dbReference type="SUPFAM" id="SSF53383">
    <property type="entry name" value="PLP-dependent transferases"/>
    <property type="match status" value="1"/>
</dbReference>
<dbReference type="EMBL" id="AMRM01000011">
    <property type="protein sequence ID" value="EKF18825.1"/>
    <property type="molecule type" value="Genomic_DNA"/>
</dbReference>
<dbReference type="PIRSF" id="PIRSF000521">
    <property type="entry name" value="Transaminase_4ab_Lys_Orn"/>
    <property type="match status" value="1"/>
</dbReference>
<dbReference type="OrthoDB" id="9801834at2"/>
<comment type="similarity">
    <text evidence="2 6">Belongs to the class-III pyridoxal-phosphate-dependent aminotransferase family.</text>
</comment>
<dbReference type="eggNOG" id="COG0160">
    <property type="taxonomic scope" value="Bacteria"/>
</dbReference>
<sequence>MTTVTTDDKQIFARRESEARSYCRSFSTVFTKASGAILTDAEGRDYIDFLAGCSSLNYGHNDPDMKAALIEHVSRDGIAHGLDMHTDAKAAFLESFERLILRPRDMDHRVLFTGPTGANAVEAALKIARKVTGRQNVIAFTNGFHGVTLGALAATGNGYHRGGAGVPLSHVTRMPYDGAMGGDIDTADLLNRMLAEPSSGVEKPAAILLETVQGEGGLNAASRHWVRRISEIARAHGALLIIDDIQAGCGRTGNFFSFEEMGISPDLVTMAKSLSGFGLPFAAVLVKPKHDVFGPAEHNGTFRGNNHAFVTARATLEKFWADDAFRATIADQGDFLRRRLQEIAAILPGARLKGRGMMLGIDVGSGETAADICSRAFRDGLIIETSGAHDEVVKVLCPLTIDRETFARGLDILEAAAAETIESRKIAAE</sequence>
<keyword evidence="4 7" id="KW-0808">Transferase</keyword>
<dbReference type="NCBIfam" id="NF006733">
    <property type="entry name" value="PRK09264.1"/>
    <property type="match status" value="1"/>
</dbReference>
<dbReference type="GO" id="GO:0047307">
    <property type="term" value="F:diaminobutyrate-pyruvate transaminase activity"/>
    <property type="evidence" value="ECO:0007669"/>
    <property type="project" value="InterPro"/>
</dbReference>
<proteinExistence type="inferred from homology"/>
<dbReference type="InterPro" id="IPR004637">
    <property type="entry name" value="Dat"/>
</dbReference>
<dbReference type="InterPro" id="IPR015424">
    <property type="entry name" value="PyrdxlP-dep_Trfase"/>
</dbReference>
<dbReference type="NCBIfam" id="TIGR02407">
    <property type="entry name" value="ectoine_ectB"/>
    <property type="match status" value="1"/>
</dbReference>
<dbReference type="NCBIfam" id="TIGR00709">
    <property type="entry name" value="dat"/>
    <property type="match status" value="1"/>
</dbReference>
<dbReference type="InterPro" id="IPR005814">
    <property type="entry name" value="Aminotrans_3"/>
</dbReference>
<dbReference type="RefSeq" id="WP_008597071.1">
    <property type="nucleotide sequence ID" value="NZ_AMRM01000011.1"/>
</dbReference>
<evidence type="ECO:0000256" key="3">
    <source>
        <dbReference type="ARBA" id="ARBA00022576"/>
    </source>
</evidence>
<evidence type="ECO:0000256" key="7">
    <source>
        <dbReference type="RuleBase" id="RU365034"/>
    </source>
</evidence>
<reference evidence="8 9" key="1">
    <citation type="journal article" date="2012" name="J. Bacteriol.">
        <title>Genome Sequence of Nitratireductor pacificus Type Strain pht-3B.</title>
        <authorList>
            <person name="Lai Q."/>
            <person name="Li G."/>
            <person name="Shao Z."/>
        </authorList>
    </citation>
    <scope>NUCLEOTIDE SEQUENCE [LARGE SCALE GENOMIC DNA]</scope>
    <source>
        <strain evidence="9">pht-3B</strain>
    </source>
</reference>
<dbReference type="GO" id="GO:0030170">
    <property type="term" value="F:pyridoxal phosphate binding"/>
    <property type="evidence" value="ECO:0007669"/>
    <property type="project" value="InterPro"/>
</dbReference>
<accession>K2MDG1</accession>
<evidence type="ECO:0000256" key="5">
    <source>
        <dbReference type="ARBA" id="ARBA00022898"/>
    </source>
</evidence>
<name>K2MDG1_9HYPH</name>